<dbReference type="FunFam" id="3.40.50.2000:FF:000056">
    <property type="entry name" value="Glycosyltransferase"/>
    <property type="match status" value="1"/>
</dbReference>
<dbReference type="PANTHER" id="PTHR48048:SF45">
    <property type="entry name" value="GLYCOSYLTRANSFERASE"/>
    <property type="match status" value="1"/>
</dbReference>
<dbReference type="Proteomes" id="UP001632038">
    <property type="component" value="Unassembled WGS sequence"/>
</dbReference>
<proteinExistence type="inferred from homology"/>
<evidence type="ECO:0000256" key="1">
    <source>
        <dbReference type="ARBA" id="ARBA00009995"/>
    </source>
</evidence>
<comment type="similarity">
    <text evidence="1 3">Belongs to the UDP-glycosyltransferase family.</text>
</comment>
<keyword evidence="2 3" id="KW-0808">Transferase</keyword>
<dbReference type="AlphaFoldDB" id="A0ABD3DZH9"/>
<dbReference type="CDD" id="cd03784">
    <property type="entry name" value="GT1_Gtf-like"/>
    <property type="match status" value="1"/>
</dbReference>
<dbReference type="SUPFAM" id="SSF53756">
    <property type="entry name" value="UDP-Glycosyltransferase/glycogen phosphorylase"/>
    <property type="match status" value="1"/>
</dbReference>
<dbReference type="GO" id="GO:0016757">
    <property type="term" value="F:glycosyltransferase activity"/>
    <property type="evidence" value="ECO:0007669"/>
    <property type="project" value="UniProtKB-KW"/>
</dbReference>
<organism evidence="5 6">
    <name type="scientific">Castilleja foliolosa</name>
    <dbReference type="NCBI Taxonomy" id="1961234"/>
    <lineage>
        <taxon>Eukaryota</taxon>
        <taxon>Viridiplantae</taxon>
        <taxon>Streptophyta</taxon>
        <taxon>Embryophyta</taxon>
        <taxon>Tracheophyta</taxon>
        <taxon>Spermatophyta</taxon>
        <taxon>Magnoliopsida</taxon>
        <taxon>eudicotyledons</taxon>
        <taxon>Gunneridae</taxon>
        <taxon>Pentapetalae</taxon>
        <taxon>asterids</taxon>
        <taxon>lamiids</taxon>
        <taxon>Lamiales</taxon>
        <taxon>Orobanchaceae</taxon>
        <taxon>Pedicularideae</taxon>
        <taxon>Castillejinae</taxon>
        <taxon>Castilleja</taxon>
    </lineage>
</organism>
<evidence type="ECO:0000313" key="5">
    <source>
        <dbReference type="EMBL" id="KAL3646209.1"/>
    </source>
</evidence>
<protein>
    <recommendedName>
        <fullName evidence="4">Glycosyltransferase</fullName>
        <ecNumber evidence="4">2.4.1.-</ecNumber>
    </recommendedName>
</protein>
<evidence type="ECO:0000313" key="6">
    <source>
        <dbReference type="Proteomes" id="UP001632038"/>
    </source>
</evidence>
<comment type="caution">
    <text evidence="5">The sequence shown here is derived from an EMBL/GenBank/DDBJ whole genome shotgun (WGS) entry which is preliminary data.</text>
</comment>
<dbReference type="EMBL" id="JAVIJP010000013">
    <property type="protein sequence ID" value="KAL3646209.1"/>
    <property type="molecule type" value="Genomic_DNA"/>
</dbReference>
<sequence length="439" mass="48695">MEGKIKAELVFIPSPGRGHLPAALEMAKLLVNRDQRLSVTVLLTQSSNDTKNSLGSYSRIRLVNLPQLEPPSNSTLQKHVRNEAAKLRNLVGFVVDIFCTSMIDVAHELGVPAYLFFTSGAATLGLLLHLQGLLDHENQDPTVFKSPNDEIFVPSYGSPFPVKFLPTMLLGDNQMAMDMARRIRRTKGIIVNTFSELEIPAMKFLSQDEKTPPVYPVGPVLHVDSVDDRNPIMKWLDDQPDSSVVFLCFGSNGFFDETQVREIALALENCGHRFLWSLRKPSGEYEDLSEVLPEGFIERTAGIGKVIGWAPQVDILSHRAVGGFVSHCGWNSTLESIWCGVPMAVWPLFGEQSVNAFQLVKDLGVAVEINMEYKKSSANMIVRADEIMNGIRRLMEPVSDIRVKVEALKVKSRMAVGENGSSFESIGRFISHVMVNINA</sequence>
<gene>
    <name evidence="5" type="ORF">CASFOL_011389</name>
</gene>
<keyword evidence="6" id="KW-1185">Reference proteome</keyword>
<dbReference type="Gene3D" id="3.40.50.2000">
    <property type="entry name" value="Glycogen Phosphorylase B"/>
    <property type="match status" value="2"/>
</dbReference>
<accession>A0ABD3DZH9</accession>
<dbReference type="InterPro" id="IPR035595">
    <property type="entry name" value="UDP_glycos_trans_CS"/>
</dbReference>
<dbReference type="InterPro" id="IPR050481">
    <property type="entry name" value="UDP-glycosyltransf_plant"/>
</dbReference>
<evidence type="ECO:0000256" key="2">
    <source>
        <dbReference type="ARBA" id="ARBA00022679"/>
    </source>
</evidence>
<reference evidence="6" key="1">
    <citation type="journal article" date="2024" name="IScience">
        <title>Strigolactones Initiate the Formation of Haustorium-like Structures in Castilleja.</title>
        <authorList>
            <person name="Buerger M."/>
            <person name="Peterson D."/>
            <person name="Chory J."/>
        </authorList>
    </citation>
    <scope>NUCLEOTIDE SEQUENCE [LARGE SCALE GENOMIC DNA]</scope>
</reference>
<evidence type="ECO:0000256" key="3">
    <source>
        <dbReference type="RuleBase" id="RU003718"/>
    </source>
</evidence>
<dbReference type="InterPro" id="IPR002213">
    <property type="entry name" value="UDP_glucos_trans"/>
</dbReference>
<evidence type="ECO:0000256" key="4">
    <source>
        <dbReference type="RuleBase" id="RU362057"/>
    </source>
</evidence>
<dbReference type="PROSITE" id="PS00375">
    <property type="entry name" value="UDPGT"/>
    <property type="match status" value="1"/>
</dbReference>
<dbReference type="EC" id="2.4.1.-" evidence="4"/>
<name>A0ABD3DZH9_9LAMI</name>
<dbReference type="Pfam" id="PF00201">
    <property type="entry name" value="UDPGT"/>
    <property type="match status" value="1"/>
</dbReference>
<dbReference type="PANTHER" id="PTHR48048">
    <property type="entry name" value="GLYCOSYLTRANSFERASE"/>
    <property type="match status" value="1"/>
</dbReference>
<keyword evidence="3" id="KW-0328">Glycosyltransferase</keyword>